<dbReference type="AlphaFoldDB" id="A0A931J5U3"/>
<sequence length="437" mass="46381">MATPSFCAIDFGTSNSAVALPQGDAMALVPLEGAARTMPTAVYYYAEGAHDADGPPRAFGRAALAAYVDGHDGRLMRSMKSILGSDLLDRHTDVGGGRSVKYADVVSGYLKRLKRVAEGAQGGRALTHAVLGRPVYFVDEDPARDAQAQAALEVCARAVGFEELSFQFEPIAAAFDYERQARCEQTVLVADIGGGTSDFSVVRVGPQRLRLADRRADILGHHGIHIAGTDFDRRVALAGPMRALGHGSLGPARADGPAREVPSGITFDLATWHLINTCYTPAVVAEMRLRKADYADPAEHRRLMTVLEDHLGHHLADLAEQGKIDLSGSDGRRAAEDQHDFDLGLIETGLHWPMQRGEAQAALAEDVAAIAGAAQETLRRAGLASVDALYFTGGSTGLTHLVEAIAAPFPQAQRVQGDPLASVAQGLGIHARRVFGG</sequence>
<protein>
    <submittedName>
        <fullName evidence="3">Hsp70 family protein</fullName>
    </submittedName>
</protein>
<evidence type="ECO:0000256" key="2">
    <source>
        <dbReference type="ARBA" id="ARBA00022840"/>
    </source>
</evidence>
<dbReference type="GO" id="GO:0005524">
    <property type="term" value="F:ATP binding"/>
    <property type="evidence" value="ECO:0007669"/>
    <property type="project" value="UniProtKB-KW"/>
</dbReference>
<keyword evidence="1" id="KW-0547">Nucleotide-binding</keyword>
<reference evidence="3" key="1">
    <citation type="submission" date="2020-12" db="EMBL/GenBank/DDBJ databases">
        <title>The genome sequence of Inhella sp. 1Y17.</title>
        <authorList>
            <person name="Liu Y."/>
        </authorList>
    </citation>
    <scope>NUCLEOTIDE SEQUENCE</scope>
    <source>
        <strain evidence="3">1Y17</strain>
    </source>
</reference>
<gene>
    <name evidence="3" type="ORF">I7X39_08090</name>
</gene>
<evidence type="ECO:0000313" key="4">
    <source>
        <dbReference type="Proteomes" id="UP000613266"/>
    </source>
</evidence>
<dbReference type="EMBL" id="JAEDAK010000004">
    <property type="protein sequence ID" value="MBH9576862.1"/>
    <property type="molecule type" value="Genomic_DNA"/>
</dbReference>
<dbReference type="SUPFAM" id="SSF53067">
    <property type="entry name" value="Actin-like ATPase domain"/>
    <property type="match status" value="2"/>
</dbReference>
<keyword evidence="2" id="KW-0067">ATP-binding</keyword>
<evidence type="ECO:0000313" key="3">
    <source>
        <dbReference type="EMBL" id="MBH9576862.1"/>
    </source>
</evidence>
<keyword evidence="4" id="KW-1185">Reference proteome</keyword>
<comment type="caution">
    <text evidence="3">The sequence shown here is derived from an EMBL/GenBank/DDBJ whole genome shotgun (WGS) entry which is preliminary data.</text>
</comment>
<dbReference type="GO" id="GO:0140662">
    <property type="term" value="F:ATP-dependent protein folding chaperone"/>
    <property type="evidence" value="ECO:0007669"/>
    <property type="project" value="InterPro"/>
</dbReference>
<dbReference type="Gene3D" id="3.90.640.10">
    <property type="entry name" value="Actin, Chain A, domain 4"/>
    <property type="match status" value="2"/>
</dbReference>
<name>A0A931J5U3_9BURK</name>
<dbReference type="Gene3D" id="3.30.420.40">
    <property type="match status" value="3"/>
</dbReference>
<dbReference type="InterPro" id="IPR043129">
    <property type="entry name" value="ATPase_NBD"/>
</dbReference>
<dbReference type="Pfam" id="PF00012">
    <property type="entry name" value="HSP70"/>
    <property type="match status" value="1"/>
</dbReference>
<organism evidence="3 4">
    <name type="scientific">Inhella proteolytica</name>
    <dbReference type="NCBI Taxonomy" id="2795029"/>
    <lineage>
        <taxon>Bacteria</taxon>
        <taxon>Pseudomonadati</taxon>
        <taxon>Pseudomonadota</taxon>
        <taxon>Betaproteobacteria</taxon>
        <taxon>Burkholderiales</taxon>
        <taxon>Sphaerotilaceae</taxon>
        <taxon>Inhella</taxon>
    </lineage>
</organism>
<dbReference type="RefSeq" id="WP_198110470.1">
    <property type="nucleotide sequence ID" value="NZ_JAEDAK010000004.1"/>
</dbReference>
<dbReference type="InterPro" id="IPR013126">
    <property type="entry name" value="Hsp_70_fam"/>
</dbReference>
<proteinExistence type="predicted"/>
<accession>A0A931J5U3</accession>
<dbReference type="PANTHER" id="PTHR19375">
    <property type="entry name" value="HEAT SHOCK PROTEIN 70KDA"/>
    <property type="match status" value="1"/>
</dbReference>
<evidence type="ECO:0000256" key="1">
    <source>
        <dbReference type="ARBA" id="ARBA00022741"/>
    </source>
</evidence>
<dbReference type="Proteomes" id="UP000613266">
    <property type="component" value="Unassembled WGS sequence"/>
</dbReference>